<dbReference type="Proteomes" id="UP000011666">
    <property type="component" value="Unassembled WGS sequence"/>
</dbReference>
<comment type="caution">
    <text evidence="1">The sequence shown here is derived from an EMBL/GenBank/DDBJ whole genome shotgun (WGS) entry which is preliminary data.</text>
</comment>
<gene>
    <name evidence="1" type="ORF">GS4_05_01980</name>
</gene>
<reference evidence="1 2" key="1">
    <citation type="submission" date="2013-01" db="EMBL/GenBank/DDBJ databases">
        <title>Whole genome shotgun sequence of Gordonia soli NBRC 108243.</title>
        <authorList>
            <person name="Isaki-Nakamura S."/>
            <person name="Hosoyama A."/>
            <person name="Tsuchikane K."/>
            <person name="Ando Y."/>
            <person name="Baba S."/>
            <person name="Ohji S."/>
            <person name="Hamada M."/>
            <person name="Tamura T."/>
            <person name="Yamazoe A."/>
            <person name="Yamazaki S."/>
            <person name="Fujita N."/>
        </authorList>
    </citation>
    <scope>NUCLEOTIDE SEQUENCE [LARGE SCALE GENOMIC DNA]</scope>
    <source>
        <strain evidence="1 2">NBRC 108243</strain>
    </source>
</reference>
<keyword evidence="2" id="KW-1185">Reference proteome</keyword>
<dbReference type="STRING" id="1223545.GS4_05_01980"/>
<dbReference type="AlphaFoldDB" id="M0QEH9"/>
<dbReference type="eggNOG" id="ENOG5031WAA">
    <property type="taxonomic scope" value="Bacteria"/>
</dbReference>
<organism evidence="1 2">
    <name type="scientific">Gordonia soli NBRC 108243</name>
    <dbReference type="NCBI Taxonomy" id="1223545"/>
    <lineage>
        <taxon>Bacteria</taxon>
        <taxon>Bacillati</taxon>
        <taxon>Actinomycetota</taxon>
        <taxon>Actinomycetes</taxon>
        <taxon>Mycobacteriales</taxon>
        <taxon>Gordoniaceae</taxon>
        <taxon>Gordonia</taxon>
    </lineage>
</organism>
<protein>
    <submittedName>
        <fullName evidence="1">Uncharacterized protein</fullName>
    </submittedName>
</protein>
<evidence type="ECO:0000313" key="1">
    <source>
        <dbReference type="EMBL" id="GAC66985.1"/>
    </source>
</evidence>
<name>M0QEH9_9ACTN</name>
<evidence type="ECO:0000313" key="2">
    <source>
        <dbReference type="Proteomes" id="UP000011666"/>
    </source>
</evidence>
<sequence length="94" mass="10906">MDVAMSSELEGLPPHIIAALRAPEGTTPDEIRAQFPELQEQTPRIDPNEYRSRVEDAYYRWQQQNSWVHLPDDVSRRLADQVRSDMEWEVRGGA</sequence>
<accession>M0QEH9</accession>
<proteinExistence type="predicted"/>
<dbReference type="EMBL" id="BANX01000005">
    <property type="protein sequence ID" value="GAC66985.1"/>
    <property type="molecule type" value="Genomic_DNA"/>
</dbReference>